<sequence length="47" mass="5069">MTSRINSRLRNTARISVTVVASGEPPAETPSLDFSQTGNSQYIGQVM</sequence>
<protein>
    <submittedName>
        <fullName evidence="2">Uncharacterized protein</fullName>
    </submittedName>
</protein>
<name>A0A7S5R3E8_9CAUD</name>
<feature type="region of interest" description="Disordered" evidence="1">
    <location>
        <begin position="20"/>
        <end position="47"/>
    </location>
</feature>
<keyword evidence="3" id="KW-1185">Reference proteome</keyword>
<proteinExistence type="predicted"/>
<evidence type="ECO:0000313" key="2">
    <source>
        <dbReference type="EMBL" id="QIG70498.1"/>
    </source>
</evidence>
<accession>A0A7S5R3E8</accession>
<feature type="compositionally biased region" description="Polar residues" evidence="1">
    <location>
        <begin position="32"/>
        <end position="47"/>
    </location>
</feature>
<reference evidence="2" key="1">
    <citation type="submission" date="2020-01" db="EMBL/GenBank/DDBJ databases">
        <title>Patterns of diversity and host range of bacteriophage communities associated with bean-nodulatin bacteria.</title>
        <authorList>
            <person name="Vann Cauwenberghe J."/>
            <person name="Santamaria R.I."/>
            <person name="Bustos P."/>
            <person name="Juarez S."/>
            <person name="Gonzalez V."/>
        </authorList>
    </citation>
    <scope>NUCLEOTIDE SEQUENCE</scope>
</reference>
<dbReference type="EMBL" id="MN988517">
    <property type="protein sequence ID" value="QIG70498.1"/>
    <property type="molecule type" value="Genomic_DNA"/>
</dbReference>
<gene>
    <name evidence="2" type="ORF">EVB89_035</name>
</gene>
<evidence type="ECO:0000313" key="3">
    <source>
        <dbReference type="Proteomes" id="UP000617684"/>
    </source>
</evidence>
<dbReference type="Proteomes" id="UP000617684">
    <property type="component" value="Segment"/>
</dbReference>
<evidence type="ECO:0000256" key="1">
    <source>
        <dbReference type="SAM" id="MobiDB-lite"/>
    </source>
</evidence>
<organism evidence="2 3">
    <name type="scientific">Rhizobium phage RHph_N38</name>
    <dbReference type="NCBI Taxonomy" id="2509750"/>
    <lineage>
        <taxon>Viruses</taxon>
        <taxon>Duplodnaviria</taxon>
        <taxon>Heunggongvirae</taxon>
        <taxon>Uroviricota</taxon>
        <taxon>Caudoviricetes</taxon>
        <taxon>Schitoviridae</taxon>
        <taxon>Demetervirinae</taxon>
        <taxon>Cyamitesvirus</taxon>
        <taxon>Cyamitesvirus N38</taxon>
    </lineage>
</organism>